<dbReference type="SMART" id="SM00345">
    <property type="entry name" value="HTH_GNTR"/>
    <property type="match status" value="1"/>
</dbReference>
<dbReference type="InterPro" id="IPR036390">
    <property type="entry name" value="WH_DNA-bd_sf"/>
</dbReference>
<dbReference type="PANTHER" id="PTHR30146">
    <property type="entry name" value="LACI-RELATED TRANSCRIPTIONAL REPRESSOR"/>
    <property type="match status" value="1"/>
</dbReference>
<evidence type="ECO:0000313" key="6">
    <source>
        <dbReference type="Proteomes" id="UP000249522"/>
    </source>
</evidence>
<sequence length="388" mass="43602">MGSKTKYTIVKEKITEWIRTGRVKPGDKIYSEHELVRLFGVSRHTVRQAVGDLVHEGWLYRERGAGTFCSGKSGLPLERLTTEQAEQSLLLPSAPARKTIGVITTYISDYIFPTIIKGIESYLTSHGYSLTLACTDNDAGKERLCLESMLSQNIAGLIVEPTKSSSFNPNMKIYLELEQRSIPYLMINQFYPQLMPSHMVVDDERGGFLVTEHLIKLGHKKIIGIFKVDDLQGISRMRGFIRALRKHRLPVFPDMIVSYTTEEQDDGHILAKLRDFFPLSSPGAHTAAVCYNDQIALHVLDMLRNQGLRVPEEFSITGYDDSYLAEATEVKLTTVTHPKTLMGIEAARWIVNAVENRNSQEGAVVYEPQLVIRSSTAPPKEMSAVHFS</sequence>
<dbReference type="Gene3D" id="3.40.50.2300">
    <property type="match status" value="2"/>
</dbReference>
<dbReference type="Pfam" id="PF00392">
    <property type="entry name" value="GntR"/>
    <property type="match status" value="1"/>
</dbReference>
<dbReference type="CDD" id="cd01541">
    <property type="entry name" value="PBP1_AraR"/>
    <property type="match status" value="1"/>
</dbReference>
<name>A0A2W1LJV8_9BACL</name>
<dbReference type="CDD" id="cd07377">
    <property type="entry name" value="WHTH_GntR"/>
    <property type="match status" value="1"/>
</dbReference>
<feature type="domain" description="HTH gntR-type" evidence="4">
    <location>
        <begin position="4"/>
        <end position="72"/>
    </location>
</feature>
<evidence type="ECO:0000256" key="1">
    <source>
        <dbReference type="ARBA" id="ARBA00023015"/>
    </source>
</evidence>
<dbReference type="Pfam" id="PF13377">
    <property type="entry name" value="Peripla_BP_3"/>
    <property type="match status" value="1"/>
</dbReference>
<dbReference type="InterPro" id="IPR000524">
    <property type="entry name" value="Tscrpt_reg_HTH_GntR"/>
</dbReference>
<dbReference type="InterPro" id="IPR028082">
    <property type="entry name" value="Peripla_BP_I"/>
</dbReference>
<dbReference type="OrthoDB" id="9813468at2"/>
<dbReference type="GO" id="GO:0003700">
    <property type="term" value="F:DNA-binding transcription factor activity"/>
    <property type="evidence" value="ECO:0007669"/>
    <property type="project" value="InterPro"/>
</dbReference>
<dbReference type="InterPro" id="IPR036388">
    <property type="entry name" value="WH-like_DNA-bd_sf"/>
</dbReference>
<accession>A0A2W1LJV8</accession>
<protein>
    <submittedName>
        <fullName evidence="5">GntR family transcriptional regulator</fullName>
    </submittedName>
</protein>
<gene>
    <name evidence="5" type="ORF">DNH61_12120</name>
</gene>
<keyword evidence="2" id="KW-0238">DNA-binding</keyword>
<dbReference type="GO" id="GO:0000976">
    <property type="term" value="F:transcription cis-regulatory region binding"/>
    <property type="evidence" value="ECO:0007669"/>
    <property type="project" value="TreeGrafter"/>
</dbReference>
<organism evidence="5 6">
    <name type="scientific">Paenibacillus sambharensis</name>
    <dbReference type="NCBI Taxonomy" id="1803190"/>
    <lineage>
        <taxon>Bacteria</taxon>
        <taxon>Bacillati</taxon>
        <taxon>Bacillota</taxon>
        <taxon>Bacilli</taxon>
        <taxon>Bacillales</taxon>
        <taxon>Paenibacillaceae</taxon>
        <taxon>Paenibacillus</taxon>
    </lineage>
</organism>
<dbReference type="EMBL" id="QKRB01000044">
    <property type="protein sequence ID" value="PZD95292.1"/>
    <property type="molecule type" value="Genomic_DNA"/>
</dbReference>
<dbReference type="Gene3D" id="1.10.10.10">
    <property type="entry name" value="Winged helix-like DNA-binding domain superfamily/Winged helix DNA-binding domain"/>
    <property type="match status" value="1"/>
</dbReference>
<dbReference type="PANTHER" id="PTHR30146:SF150">
    <property type="entry name" value="ARABINOSE METABOLISM TRANSCRIPTIONAL REPRESSOR"/>
    <property type="match status" value="1"/>
</dbReference>
<dbReference type="RefSeq" id="WP_111146921.1">
    <property type="nucleotide sequence ID" value="NZ_QKRB01000044.1"/>
</dbReference>
<evidence type="ECO:0000259" key="4">
    <source>
        <dbReference type="PROSITE" id="PS50949"/>
    </source>
</evidence>
<reference evidence="5 6" key="1">
    <citation type="submission" date="2018-06" db="EMBL/GenBank/DDBJ databases">
        <title>Paenibacillus imtechensis sp. nov.</title>
        <authorList>
            <person name="Pinnaka A.K."/>
            <person name="Singh H."/>
            <person name="Kaur M."/>
        </authorList>
    </citation>
    <scope>NUCLEOTIDE SEQUENCE [LARGE SCALE GENOMIC DNA]</scope>
    <source>
        <strain evidence="5 6">SMB1</strain>
    </source>
</reference>
<keyword evidence="3" id="KW-0804">Transcription</keyword>
<evidence type="ECO:0000256" key="3">
    <source>
        <dbReference type="ARBA" id="ARBA00023163"/>
    </source>
</evidence>
<dbReference type="PROSITE" id="PS50949">
    <property type="entry name" value="HTH_GNTR"/>
    <property type="match status" value="1"/>
</dbReference>
<dbReference type="Proteomes" id="UP000249522">
    <property type="component" value="Unassembled WGS sequence"/>
</dbReference>
<dbReference type="InterPro" id="IPR033532">
    <property type="entry name" value="AraR_ligand_bind_dom"/>
</dbReference>
<dbReference type="PRINTS" id="PR00035">
    <property type="entry name" value="HTHGNTR"/>
</dbReference>
<keyword evidence="1" id="KW-0805">Transcription regulation</keyword>
<keyword evidence="6" id="KW-1185">Reference proteome</keyword>
<evidence type="ECO:0000313" key="5">
    <source>
        <dbReference type="EMBL" id="PZD95292.1"/>
    </source>
</evidence>
<dbReference type="SUPFAM" id="SSF53822">
    <property type="entry name" value="Periplasmic binding protein-like I"/>
    <property type="match status" value="1"/>
</dbReference>
<proteinExistence type="predicted"/>
<dbReference type="AlphaFoldDB" id="A0A2W1LJV8"/>
<dbReference type="InterPro" id="IPR046335">
    <property type="entry name" value="LacI/GalR-like_sensor"/>
</dbReference>
<evidence type="ECO:0000256" key="2">
    <source>
        <dbReference type="ARBA" id="ARBA00023125"/>
    </source>
</evidence>
<comment type="caution">
    <text evidence="5">The sequence shown here is derived from an EMBL/GenBank/DDBJ whole genome shotgun (WGS) entry which is preliminary data.</text>
</comment>
<dbReference type="SUPFAM" id="SSF46785">
    <property type="entry name" value="Winged helix' DNA-binding domain"/>
    <property type="match status" value="1"/>
</dbReference>